<dbReference type="InterPro" id="IPR006674">
    <property type="entry name" value="HD_domain"/>
</dbReference>
<evidence type="ECO:0000256" key="2">
    <source>
        <dbReference type="ARBA" id="ARBA00022723"/>
    </source>
</evidence>
<accession>A0A7C8BRD8</accession>
<dbReference type="EMBL" id="WAJS01000018">
    <property type="protein sequence ID" value="KAB1647755.1"/>
    <property type="molecule type" value="Genomic_DNA"/>
</dbReference>
<dbReference type="SUPFAM" id="SSF109604">
    <property type="entry name" value="HD-domain/PDEase-like"/>
    <property type="match status" value="1"/>
</dbReference>
<dbReference type="SMART" id="SM00471">
    <property type="entry name" value="HDc"/>
    <property type="match status" value="1"/>
</dbReference>
<evidence type="ECO:0000313" key="8">
    <source>
        <dbReference type="EMBL" id="KAB1647755.1"/>
    </source>
</evidence>
<gene>
    <name evidence="8" type="ORF">F8D48_06930</name>
</gene>
<evidence type="ECO:0000256" key="5">
    <source>
        <dbReference type="ARBA" id="ARBA00023004"/>
    </source>
</evidence>
<dbReference type="PANTHER" id="PTHR35795">
    <property type="entry name" value="SLR1885 PROTEIN"/>
    <property type="match status" value="1"/>
</dbReference>
<organism evidence="8 9">
    <name type="scientific">Adlercreutzia muris</name>
    <dbReference type="NCBI Taxonomy" id="1796610"/>
    <lineage>
        <taxon>Bacteria</taxon>
        <taxon>Bacillati</taxon>
        <taxon>Actinomycetota</taxon>
        <taxon>Coriobacteriia</taxon>
        <taxon>Eggerthellales</taxon>
        <taxon>Eggerthellaceae</taxon>
        <taxon>Adlercreutzia</taxon>
    </lineage>
</organism>
<keyword evidence="3" id="KW-0547">Nucleotide-binding</keyword>
<dbReference type="GO" id="GO:0008803">
    <property type="term" value="F:bis(5'-nucleosyl)-tetraphosphatase (symmetrical) activity"/>
    <property type="evidence" value="ECO:0007669"/>
    <property type="project" value="UniProtKB-EC"/>
</dbReference>
<dbReference type="Gene3D" id="1.10.3210.10">
    <property type="entry name" value="Hypothetical protein af1432"/>
    <property type="match status" value="1"/>
</dbReference>
<evidence type="ECO:0000256" key="3">
    <source>
        <dbReference type="ARBA" id="ARBA00022741"/>
    </source>
</evidence>
<evidence type="ECO:0000259" key="7">
    <source>
        <dbReference type="PROSITE" id="PS51831"/>
    </source>
</evidence>
<protein>
    <recommendedName>
        <fullName evidence="1">bis(5'-nucleosyl)-tetraphosphatase (symmetrical)</fullName>
        <ecNumber evidence="1">3.6.1.41</ecNumber>
    </recommendedName>
</protein>
<keyword evidence="5" id="KW-0408">Iron</keyword>
<dbReference type="InterPro" id="IPR006675">
    <property type="entry name" value="HDIG_dom"/>
</dbReference>
<dbReference type="Pfam" id="PF01966">
    <property type="entry name" value="HD"/>
    <property type="match status" value="1"/>
</dbReference>
<evidence type="ECO:0000313" key="9">
    <source>
        <dbReference type="Proteomes" id="UP000479639"/>
    </source>
</evidence>
<reference evidence="8 9" key="1">
    <citation type="submission" date="2019-09" db="EMBL/GenBank/DDBJ databases">
        <title>Whole genome shotgun sequencing (WGS) of Ellagibacter isourolithinifaciens DSM 104140(T) and Adlercreutzia muris DSM 29508(T).</title>
        <authorList>
            <person name="Stoll D.A."/>
            <person name="Danylec N."/>
            <person name="Huch M."/>
        </authorList>
    </citation>
    <scope>NUCLEOTIDE SEQUENCE [LARGE SCALE GENOMIC DNA]</scope>
    <source>
        <strain evidence="8 9">DSM 29508</strain>
    </source>
</reference>
<dbReference type="GO" id="GO:0000166">
    <property type="term" value="F:nucleotide binding"/>
    <property type="evidence" value="ECO:0007669"/>
    <property type="project" value="UniProtKB-KW"/>
</dbReference>
<dbReference type="InterPro" id="IPR003607">
    <property type="entry name" value="HD/PDEase_dom"/>
</dbReference>
<dbReference type="GO" id="GO:0046872">
    <property type="term" value="F:metal ion binding"/>
    <property type="evidence" value="ECO:0007669"/>
    <property type="project" value="UniProtKB-KW"/>
</dbReference>
<sequence>MDAMTVTDPADPAFVEARRAELAERVGPRRYQHSLGVADTARELARTYGVDGEAAYLAGLLHDWDKGYDDPGILARADELGLDLPEELRAMPRVLHGMTAAVALAREFPALDPAVLQAIARHTVGEKAMTSLDKVVYIADALEPGRSGKTVERLRARVGEAALDELFLDVYAYWVRLILERRHPLYSRTTEIWNSYMPVQEVFRAAPGADPMPYGRP</sequence>
<dbReference type="NCBIfam" id="TIGR00277">
    <property type="entry name" value="HDIG"/>
    <property type="match status" value="1"/>
</dbReference>
<keyword evidence="4" id="KW-0378">Hydrolase</keyword>
<dbReference type="RefSeq" id="WP_151430725.1">
    <property type="nucleotide sequence ID" value="NZ_JANJZI010000001.1"/>
</dbReference>
<evidence type="ECO:0000256" key="1">
    <source>
        <dbReference type="ARBA" id="ARBA00012506"/>
    </source>
</evidence>
<dbReference type="AlphaFoldDB" id="A0A7C8BRD8"/>
<dbReference type="Proteomes" id="UP000479639">
    <property type="component" value="Unassembled WGS sequence"/>
</dbReference>
<dbReference type="PROSITE" id="PS51831">
    <property type="entry name" value="HD"/>
    <property type="match status" value="1"/>
</dbReference>
<dbReference type="PANTHER" id="PTHR35795:SF1">
    <property type="entry name" value="BIS(5'-NUCLEOSYL)-TETRAPHOSPHATASE, SYMMETRICAL"/>
    <property type="match status" value="1"/>
</dbReference>
<proteinExistence type="predicted"/>
<evidence type="ECO:0000256" key="4">
    <source>
        <dbReference type="ARBA" id="ARBA00022801"/>
    </source>
</evidence>
<comment type="catalytic activity">
    <reaction evidence="6">
        <text>P(1),P(4)-bis(5'-adenosyl) tetraphosphate + H2O = 2 ADP + 2 H(+)</text>
        <dbReference type="Rhea" id="RHEA:24252"/>
        <dbReference type="ChEBI" id="CHEBI:15377"/>
        <dbReference type="ChEBI" id="CHEBI:15378"/>
        <dbReference type="ChEBI" id="CHEBI:58141"/>
        <dbReference type="ChEBI" id="CHEBI:456216"/>
        <dbReference type="EC" id="3.6.1.41"/>
    </reaction>
</comment>
<name>A0A7C8BRD8_9ACTN</name>
<feature type="domain" description="HD" evidence="7">
    <location>
        <begin position="30"/>
        <end position="145"/>
    </location>
</feature>
<dbReference type="EC" id="3.6.1.41" evidence="1"/>
<dbReference type="InterPro" id="IPR051094">
    <property type="entry name" value="Diverse_Catalytic_Enzymes"/>
</dbReference>
<dbReference type="InterPro" id="IPR005249">
    <property type="entry name" value="YqeK"/>
</dbReference>
<comment type="caution">
    <text evidence="8">The sequence shown here is derived from an EMBL/GenBank/DDBJ whole genome shotgun (WGS) entry which is preliminary data.</text>
</comment>
<dbReference type="NCBIfam" id="TIGR00488">
    <property type="entry name" value="bis(5'-nucleosyl)-tetraphosphatase (symmetrical) YqeK"/>
    <property type="match status" value="1"/>
</dbReference>
<evidence type="ECO:0000256" key="6">
    <source>
        <dbReference type="ARBA" id="ARBA00049417"/>
    </source>
</evidence>
<dbReference type="CDD" id="cd00077">
    <property type="entry name" value="HDc"/>
    <property type="match status" value="1"/>
</dbReference>
<keyword evidence="9" id="KW-1185">Reference proteome</keyword>
<keyword evidence="2" id="KW-0479">Metal-binding</keyword>